<evidence type="ECO:0000313" key="1">
    <source>
        <dbReference type="EMBL" id="MBX39915.1"/>
    </source>
</evidence>
<name>A0A2P2NBS4_RHIMU</name>
<reference evidence="1" key="1">
    <citation type="submission" date="2018-02" db="EMBL/GenBank/DDBJ databases">
        <title>Rhizophora mucronata_Transcriptome.</title>
        <authorList>
            <person name="Meera S.P."/>
            <person name="Sreeshan A."/>
            <person name="Augustine A."/>
        </authorList>
    </citation>
    <scope>NUCLEOTIDE SEQUENCE</scope>
    <source>
        <tissue evidence="1">Leaf</tissue>
    </source>
</reference>
<dbReference type="EMBL" id="GGEC01059431">
    <property type="protein sequence ID" value="MBX39915.1"/>
    <property type="molecule type" value="Transcribed_RNA"/>
</dbReference>
<sequence>MRPNEKNKGMPKYTSDFVLNIDNKTKRQKEATVPEF</sequence>
<protein>
    <submittedName>
        <fullName evidence="1">Uncharacterized protein</fullName>
    </submittedName>
</protein>
<organism evidence="1">
    <name type="scientific">Rhizophora mucronata</name>
    <name type="common">Asiatic mangrove</name>
    <dbReference type="NCBI Taxonomy" id="61149"/>
    <lineage>
        <taxon>Eukaryota</taxon>
        <taxon>Viridiplantae</taxon>
        <taxon>Streptophyta</taxon>
        <taxon>Embryophyta</taxon>
        <taxon>Tracheophyta</taxon>
        <taxon>Spermatophyta</taxon>
        <taxon>Magnoliopsida</taxon>
        <taxon>eudicotyledons</taxon>
        <taxon>Gunneridae</taxon>
        <taxon>Pentapetalae</taxon>
        <taxon>rosids</taxon>
        <taxon>fabids</taxon>
        <taxon>Malpighiales</taxon>
        <taxon>Rhizophoraceae</taxon>
        <taxon>Rhizophora</taxon>
    </lineage>
</organism>
<accession>A0A2P2NBS4</accession>
<dbReference type="AlphaFoldDB" id="A0A2P2NBS4"/>
<proteinExistence type="predicted"/>